<dbReference type="Proteomes" id="UP001235966">
    <property type="component" value="Unassembled WGS sequence"/>
</dbReference>
<name>A0ABT9NCY0_9ACTO</name>
<evidence type="ECO:0000313" key="3">
    <source>
        <dbReference type="Proteomes" id="UP001235966"/>
    </source>
</evidence>
<keyword evidence="1" id="KW-1133">Transmembrane helix</keyword>
<accession>A0ABT9NCY0</accession>
<comment type="caution">
    <text evidence="2">The sequence shown here is derived from an EMBL/GenBank/DDBJ whole genome shotgun (WGS) entry which is preliminary data.</text>
</comment>
<keyword evidence="1" id="KW-0472">Membrane</keyword>
<keyword evidence="1" id="KW-0812">Transmembrane</keyword>
<evidence type="ECO:0008006" key="4">
    <source>
        <dbReference type="Google" id="ProtNLM"/>
    </source>
</evidence>
<protein>
    <recommendedName>
        <fullName evidence="4">Flp pilus-assembly TadG-like N-terminal domain-containing protein</fullName>
    </recommendedName>
</protein>
<reference evidence="2 3" key="1">
    <citation type="submission" date="2023-07" db="EMBL/GenBank/DDBJ databases">
        <title>Sequencing the genomes of 1000 actinobacteria strains.</title>
        <authorList>
            <person name="Klenk H.-P."/>
        </authorList>
    </citation>
    <scope>NUCLEOTIDE SEQUENCE [LARGE SCALE GENOMIC DNA]</scope>
    <source>
        <strain evidence="2 3">DSM 102162</strain>
    </source>
</reference>
<evidence type="ECO:0000313" key="2">
    <source>
        <dbReference type="EMBL" id="MDP9801497.1"/>
    </source>
</evidence>
<dbReference type="EMBL" id="JAUSQW010000001">
    <property type="protein sequence ID" value="MDP9801497.1"/>
    <property type="molecule type" value="Genomic_DNA"/>
</dbReference>
<feature type="transmembrane region" description="Helical" evidence="1">
    <location>
        <begin position="12"/>
        <end position="33"/>
    </location>
</feature>
<keyword evidence="3" id="KW-1185">Reference proteome</keyword>
<proteinExistence type="predicted"/>
<organism evidence="2 3">
    <name type="scientific">Arcanobacterium wilhelmae</name>
    <dbReference type="NCBI Taxonomy" id="1803177"/>
    <lineage>
        <taxon>Bacteria</taxon>
        <taxon>Bacillati</taxon>
        <taxon>Actinomycetota</taxon>
        <taxon>Actinomycetes</taxon>
        <taxon>Actinomycetales</taxon>
        <taxon>Actinomycetaceae</taxon>
        <taxon>Arcanobacterium</taxon>
    </lineage>
</organism>
<evidence type="ECO:0000256" key="1">
    <source>
        <dbReference type="SAM" id="Phobius"/>
    </source>
</evidence>
<dbReference type="RefSeq" id="WP_278059579.1">
    <property type="nucleotide sequence ID" value="NZ_CP121247.1"/>
</dbReference>
<gene>
    <name evidence="2" type="ORF">J2S49_001573</name>
</gene>
<sequence>MKGREEGNMIVLGIGVWIVALSLVFIVVSALSLHQERRELYAVADEVSLSLAASVSDAAYYSGNVAGAVTSPSYNVAELSTHAQRKLAEHGQEIQLLSVKTHADKLGVEVEKVVRIPLVPAFLGAIDEVRLTVISWARLRTIPAS</sequence>